<dbReference type="WBParaSite" id="ACRNAN_scaffold5331.g29392.t1">
    <property type="protein sequence ID" value="ACRNAN_scaffold5331.g29392.t1"/>
    <property type="gene ID" value="ACRNAN_scaffold5331.g29392"/>
</dbReference>
<protein>
    <submittedName>
        <fullName evidence="2">Uncharacterized protein</fullName>
    </submittedName>
</protein>
<evidence type="ECO:0000313" key="1">
    <source>
        <dbReference type="Proteomes" id="UP000887540"/>
    </source>
</evidence>
<name>A0A914E2R2_9BILA</name>
<organism evidence="1 2">
    <name type="scientific">Acrobeloides nanus</name>
    <dbReference type="NCBI Taxonomy" id="290746"/>
    <lineage>
        <taxon>Eukaryota</taxon>
        <taxon>Metazoa</taxon>
        <taxon>Ecdysozoa</taxon>
        <taxon>Nematoda</taxon>
        <taxon>Chromadorea</taxon>
        <taxon>Rhabditida</taxon>
        <taxon>Tylenchina</taxon>
        <taxon>Cephalobomorpha</taxon>
        <taxon>Cephaloboidea</taxon>
        <taxon>Cephalobidae</taxon>
        <taxon>Acrobeloides</taxon>
    </lineage>
</organism>
<proteinExistence type="predicted"/>
<dbReference type="Proteomes" id="UP000887540">
    <property type="component" value="Unplaced"/>
</dbReference>
<accession>A0A914E2R2</accession>
<reference evidence="2" key="1">
    <citation type="submission" date="2022-11" db="UniProtKB">
        <authorList>
            <consortium name="WormBaseParasite"/>
        </authorList>
    </citation>
    <scope>IDENTIFICATION</scope>
</reference>
<evidence type="ECO:0000313" key="2">
    <source>
        <dbReference type="WBParaSite" id="ACRNAN_scaffold5331.g29392.t1"/>
    </source>
</evidence>
<keyword evidence="1" id="KW-1185">Reference proteome</keyword>
<sequence>MSPVIWFIIIVGSAIGYYIYQKYFNSDTNEANLLGTITSLSANTPRGSETIIELDDEISCGSAHTPPMTTIVATEVKSLEKIGVKSPEQTPRRIFDSLIAHPPLMKSRKRK</sequence>
<dbReference type="AlphaFoldDB" id="A0A914E2R2"/>